<dbReference type="SMART" id="SM00897">
    <property type="entry name" value="FIST"/>
    <property type="match status" value="1"/>
</dbReference>
<proteinExistence type="predicted"/>
<geneLocation type="plasmid" evidence="4">
    <name>pd4m1a</name>
</geneLocation>
<organism evidence="3 4">
    <name type="scientific">Paroceanicella profunda</name>
    <dbReference type="NCBI Taxonomy" id="2579971"/>
    <lineage>
        <taxon>Bacteria</taxon>
        <taxon>Pseudomonadati</taxon>
        <taxon>Pseudomonadota</taxon>
        <taxon>Alphaproteobacteria</taxon>
        <taxon>Rhodobacterales</taxon>
        <taxon>Paracoccaceae</taxon>
        <taxon>Paroceanicella</taxon>
    </lineage>
</organism>
<protein>
    <submittedName>
        <fullName evidence="3">GfdT protein</fullName>
    </submittedName>
</protein>
<name>A0A5B8FJ65_9RHOB</name>
<evidence type="ECO:0000313" key="3">
    <source>
        <dbReference type="EMBL" id="QDL93888.1"/>
    </source>
</evidence>
<dbReference type="Pfam" id="PF10442">
    <property type="entry name" value="FIST_C"/>
    <property type="match status" value="1"/>
</dbReference>
<dbReference type="PANTHER" id="PTHR40252:SF2">
    <property type="entry name" value="BLR0328 PROTEIN"/>
    <property type="match status" value="1"/>
</dbReference>
<feature type="domain" description="FIST" evidence="1">
    <location>
        <begin position="45"/>
        <end position="245"/>
    </location>
</feature>
<sequence>MLLRCDAPDGSETSRPTHLSVRRACTDADDAFIAIREIRHRLGSDPMALVLLFVSPKYDRGAVTAALAKLFDGEHVVGCTTAGEICAHGYGEGGITAAGFLARDFTAATRLIPDLSAFDARQTTMSVLDLRARVASERPDWHSEFAMFLGDGLSRKEDQVIATLSRNLGQTPLFGGSAGDGMDFRQTFVLQGGRFHTDAALITLVRTRCGVRVFRFDHFTPTTAQMVVTEALPGERLVREINAEPAAQEYARMVGLDPSQLSPRVFAAHPVVIRHGGSHHVRAIQKVEENGDLRFYSPVDEGLVLTIAEAGDMAAHLDQALCGLASPEPPQAIIGCDCILRRLEAEESQAVGEVSRILARHGVVGFNTYGEQFDMLHVNQTLTGVAIYGAGE</sequence>
<dbReference type="OrthoDB" id="9807948at2"/>
<dbReference type="PANTHER" id="PTHR40252">
    <property type="entry name" value="BLR0328 PROTEIN"/>
    <property type="match status" value="1"/>
</dbReference>
<dbReference type="Proteomes" id="UP000305888">
    <property type="component" value="Plasmid pD4M1A"/>
</dbReference>
<dbReference type="Pfam" id="PF08495">
    <property type="entry name" value="FIST"/>
    <property type="match status" value="1"/>
</dbReference>
<evidence type="ECO:0000259" key="1">
    <source>
        <dbReference type="SMART" id="SM00897"/>
    </source>
</evidence>
<dbReference type="KEGG" id="ppru:FDP22_18565"/>
<dbReference type="InterPro" id="IPR013702">
    <property type="entry name" value="FIST_domain_N"/>
</dbReference>
<evidence type="ECO:0000259" key="2">
    <source>
        <dbReference type="SMART" id="SM01204"/>
    </source>
</evidence>
<reference evidence="3 4" key="1">
    <citation type="submission" date="2019-06" db="EMBL/GenBank/DDBJ databases">
        <title>Genome sequence of Rhodobacteraceae bacterium D4M1.</title>
        <authorList>
            <person name="Cao J."/>
        </authorList>
    </citation>
    <scope>NUCLEOTIDE SEQUENCE [LARGE SCALE GENOMIC DNA]</scope>
    <source>
        <strain evidence="3 4">D4M1</strain>
        <plasmid evidence="4">pd4m1a</plasmid>
    </source>
</reference>
<keyword evidence="3" id="KW-0614">Plasmid</keyword>
<dbReference type="SMART" id="SM01204">
    <property type="entry name" value="FIST_C"/>
    <property type="match status" value="1"/>
</dbReference>
<dbReference type="RefSeq" id="WP_138573810.1">
    <property type="nucleotide sequence ID" value="NZ_CP040819.1"/>
</dbReference>
<gene>
    <name evidence="3" type="ORF">FDP22_18565</name>
</gene>
<feature type="domain" description="FIST C-domain" evidence="2">
    <location>
        <begin position="246"/>
        <end position="375"/>
    </location>
</feature>
<accession>A0A5B8FJ65</accession>
<keyword evidence="4" id="KW-1185">Reference proteome</keyword>
<dbReference type="InterPro" id="IPR019494">
    <property type="entry name" value="FIST_C"/>
</dbReference>
<evidence type="ECO:0000313" key="4">
    <source>
        <dbReference type="Proteomes" id="UP000305888"/>
    </source>
</evidence>
<dbReference type="AlphaFoldDB" id="A0A5B8FJ65"/>
<dbReference type="EMBL" id="CP040819">
    <property type="protein sequence ID" value="QDL93888.1"/>
    <property type="molecule type" value="Genomic_DNA"/>
</dbReference>